<feature type="binding site" evidence="9">
    <location>
        <position position="132"/>
    </location>
    <ligand>
        <name>Zn(2+)</name>
        <dbReference type="ChEBI" id="CHEBI:29105"/>
        <note>catalytic</note>
    </ligand>
</feature>
<evidence type="ECO:0000313" key="19">
    <source>
        <dbReference type="EMBL" id="RGC02424.1"/>
    </source>
</evidence>
<reference evidence="22 23" key="2">
    <citation type="journal article" date="2017" name="Front. Microbiol.">
        <title>New Insights into the Diversity of the Genus Faecalibacterium.</title>
        <authorList>
            <person name="Benevides L."/>
            <person name="Burman S."/>
            <person name="Martin R."/>
            <person name="Robert V."/>
            <person name="Thomas M."/>
            <person name="Miquel S."/>
            <person name="Chain F."/>
            <person name="Sokol H."/>
            <person name="Bermudez-Humaran L.G."/>
            <person name="Morrison M."/>
            <person name="Langella P."/>
            <person name="Azevedo V.A."/>
            <person name="Chatel J.M."/>
            <person name="Soares S."/>
        </authorList>
    </citation>
    <scope>NUCLEOTIDE SEQUENCE [LARGE SCALE GENOMIC DNA]</scope>
    <source>
        <strain evidence="13 22">CNCM I 4546</strain>
        <strain evidence="14 23">CNCM I 4573</strain>
        <strain evidence="15 24">CNCM I 4644</strain>
    </source>
</reference>
<evidence type="ECO:0000313" key="14">
    <source>
        <dbReference type="EMBL" id="PDX74432.1"/>
    </source>
</evidence>
<evidence type="ECO:0000313" key="21">
    <source>
        <dbReference type="Proteomes" id="UP000095649"/>
    </source>
</evidence>
<dbReference type="EMBL" id="QVFB01000003">
    <property type="protein sequence ID" value="RGC20860.1"/>
    <property type="molecule type" value="Genomic_DNA"/>
</dbReference>
<dbReference type="Proteomes" id="UP000477010">
    <property type="component" value="Unassembled WGS sequence"/>
</dbReference>
<dbReference type="AlphaFoldDB" id="A0A173QWP7"/>
<evidence type="ECO:0000313" key="31">
    <source>
        <dbReference type="Proteomes" id="UP000477010"/>
    </source>
</evidence>
<evidence type="ECO:0000313" key="22">
    <source>
        <dbReference type="Proteomes" id="UP000219901"/>
    </source>
</evidence>
<evidence type="ECO:0000313" key="15">
    <source>
        <dbReference type="EMBL" id="PDX83109.1"/>
    </source>
</evidence>
<evidence type="ECO:0000256" key="6">
    <source>
        <dbReference type="ARBA" id="ARBA00022759"/>
    </source>
</evidence>
<dbReference type="EMBL" id="NMTZ01000027">
    <property type="protein sequence ID" value="PDX83109.1"/>
    <property type="molecule type" value="Genomic_DNA"/>
</dbReference>
<keyword evidence="7 9" id="KW-0378">Hydrolase</keyword>
<keyword evidence="5 9" id="KW-0479">Metal-binding</keyword>
<dbReference type="EMBL" id="QVEW01000001">
    <property type="protein sequence ID" value="RGC02424.1"/>
    <property type="molecule type" value="Genomic_DNA"/>
</dbReference>
<dbReference type="OrthoDB" id="9807740at2"/>
<dbReference type="PROSITE" id="PS01306">
    <property type="entry name" value="UPF0054"/>
    <property type="match status" value="1"/>
</dbReference>
<evidence type="ECO:0000313" key="16">
    <source>
        <dbReference type="EMBL" id="RAW67176.1"/>
    </source>
</evidence>
<comment type="function">
    <text evidence="9">Single strand-specific metallo-endoribonuclease involved in late-stage 70S ribosome quality control and in maturation of the 3' terminus of the 16S rRNA.</text>
</comment>
<dbReference type="EC" id="3.1.-.-" evidence="9"/>
<evidence type="ECO:0000256" key="1">
    <source>
        <dbReference type="ARBA" id="ARBA00010875"/>
    </source>
</evidence>
<dbReference type="Proteomes" id="UP000260733">
    <property type="component" value="Unassembled WGS sequence"/>
</dbReference>
<dbReference type="PANTHER" id="PTHR46986:SF1">
    <property type="entry name" value="ENDORIBONUCLEASE YBEY, CHLOROPLASTIC"/>
    <property type="match status" value="1"/>
</dbReference>
<dbReference type="EMBL" id="PXUP01000002">
    <property type="protein sequence ID" value="RCH47831.1"/>
    <property type="molecule type" value="Genomic_DNA"/>
</dbReference>
<dbReference type="GO" id="GO:0005737">
    <property type="term" value="C:cytoplasm"/>
    <property type="evidence" value="ECO:0007669"/>
    <property type="project" value="UniProtKB-SubCell"/>
</dbReference>
<evidence type="ECO:0000256" key="8">
    <source>
        <dbReference type="ARBA" id="ARBA00022833"/>
    </source>
</evidence>
<dbReference type="GO" id="GO:0004222">
    <property type="term" value="F:metalloendopeptidase activity"/>
    <property type="evidence" value="ECO:0007669"/>
    <property type="project" value="InterPro"/>
</dbReference>
<dbReference type="InterPro" id="IPR023091">
    <property type="entry name" value="MetalPrtase_cat_dom_sf_prd"/>
</dbReference>
<comment type="cofactor">
    <cofactor evidence="9">
        <name>Zn(2+)</name>
        <dbReference type="ChEBI" id="CHEBI:29105"/>
    </cofactor>
    <text evidence="9">Binds 1 zinc ion.</text>
</comment>
<dbReference type="EMBL" id="WKQM01000004">
    <property type="protein sequence ID" value="MSC50963.1"/>
    <property type="molecule type" value="Genomic_DNA"/>
</dbReference>
<dbReference type="SUPFAM" id="SSF55486">
    <property type="entry name" value="Metalloproteases ('zincins'), catalytic domain"/>
    <property type="match status" value="1"/>
</dbReference>
<dbReference type="Proteomes" id="UP000219901">
    <property type="component" value="Unassembled WGS sequence"/>
</dbReference>
<evidence type="ECO:0000313" key="17">
    <source>
        <dbReference type="EMBL" id="RCH47831.1"/>
    </source>
</evidence>
<evidence type="ECO:0000313" key="23">
    <source>
        <dbReference type="Proteomes" id="UP000220157"/>
    </source>
</evidence>
<proteinExistence type="inferred from homology"/>
<name>A0A173QWP7_9FIRM</name>
<dbReference type="InterPro" id="IPR020549">
    <property type="entry name" value="YbeY_CS"/>
</dbReference>
<dbReference type="RefSeq" id="WP_005925846.1">
    <property type="nucleotide sequence ID" value="NZ_BNEV01000014.1"/>
</dbReference>
<dbReference type="Proteomes" id="UP000220157">
    <property type="component" value="Unassembled WGS sequence"/>
</dbReference>
<evidence type="ECO:0000256" key="7">
    <source>
        <dbReference type="ARBA" id="ARBA00022801"/>
    </source>
</evidence>
<evidence type="ECO:0000313" key="13">
    <source>
        <dbReference type="EMBL" id="PDX71441.1"/>
    </source>
</evidence>
<keyword evidence="9" id="KW-0963">Cytoplasm</keyword>
<evidence type="ECO:0000256" key="2">
    <source>
        <dbReference type="ARBA" id="ARBA00022517"/>
    </source>
</evidence>
<feature type="binding site" evidence="9">
    <location>
        <position position="122"/>
    </location>
    <ligand>
        <name>Zn(2+)</name>
        <dbReference type="ChEBI" id="CHEBI:29105"/>
        <note>catalytic</note>
    </ligand>
</feature>
<dbReference type="GO" id="GO:0008270">
    <property type="term" value="F:zinc ion binding"/>
    <property type="evidence" value="ECO:0007669"/>
    <property type="project" value="UniProtKB-UniRule"/>
</dbReference>
<dbReference type="EMBL" id="WKQE01000001">
    <property type="protein sequence ID" value="MSC79251.1"/>
    <property type="molecule type" value="Genomic_DNA"/>
</dbReference>
<evidence type="ECO:0000256" key="4">
    <source>
        <dbReference type="ARBA" id="ARBA00022722"/>
    </source>
</evidence>
<dbReference type="GO" id="GO:0006364">
    <property type="term" value="P:rRNA processing"/>
    <property type="evidence" value="ECO:0007669"/>
    <property type="project" value="UniProtKB-UniRule"/>
</dbReference>
<dbReference type="Proteomes" id="UP000260783">
    <property type="component" value="Unassembled WGS sequence"/>
</dbReference>
<reference evidence="27 28" key="5">
    <citation type="submission" date="2018-08" db="EMBL/GenBank/DDBJ databases">
        <title>A genome reference for cultivated species of the human gut microbiota.</title>
        <authorList>
            <person name="Zou Y."/>
            <person name="Xue W."/>
            <person name="Luo G."/>
        </authorList>
    </citation>
    <scope>NUCLEOTIDE SEQUENCE [LARGE SCALE GENOMIC DNA]</scope>
    <source>
        <strain evidence="19 29">AF29-11BH</strain>
        <strain evidence="18 28">AF31-14AC</strain>
        <strain evidence="20 27">AM37-13AC</strain>
    </source>
</reference>
<evidence type="ECO:0000313" key="18">
    <source>
        <dbReference type="EMBL" id="RGB90322.1"/>
    </source>
</evidence>
<sequence length="163" mass="18393">MSNKVLITNSQKAVKVPSGLRILIRRACNAVLEYEHFDRPAEISVTFVDNAAIAELNNQYRNKPMPTDVLSFPLGENGKYDIDENNGCMMLGDIVISMERAMEQANLYGHPLQREVAFLTVHSMLHLLGYDHENGGLEAMRMREKEEAVLLQLGLPRTVSYTE</sequence>
<dbReference type="Proteomes" id="UP000220480">
    <property type="component" value="Unassembled WGS sequence"/>
</dbReference>
<dbReference type="InterPro" id="IPR002036">
    <property type="entry name" value="YbeY"/>
</dbReference>
<evidence type="ECO:0000313" key="25">
    <source>
        <dbReference type="Proteomes" id="UP000250550"/>
    </source>
</evidence>
<dbReference type="EMBL" id="CYXN01000001">
    <property type="protein sequence ID" value="CUM70094.1"/>
    <property type="molecule type" value="Genomic_DNA"/>
</dbReference>
<evidence type="ECO:0000313" key="12">
    <source>
        <dbReference type="EMBL" id="MSC79251.1"/>
    </source>
</evidence>
<dbReference type="Pfam" id="PF02130">
    <property type="entry name" value="YbeY"/>
    <property type="match status" value="1"/>
</dbReference>
<reference evidence="30 31" key="6">
    <citation type="journal article" date="2019" name="Nat. Med.">
        <title>A library of human gut bacterial isolates paired with longitudinal multiomics data enables mechanistic microbiome research.</title>
        <authorList>
            <person name="Poyet M."/>
            <person name="Groussin M."/>
            <person name="Gibbons S.M."/>
            <person name="Avila-Pacheco J."/>
            <person name="Jiang X."/>
            <person name="Kearney S.M."/>
            <person name="Perrotta A.R."/>
            <person name="Berdy B."/>
            <person name="Zhao S."/>
            <person name="Lieberman T.D."/>
            <person name="Swanson P.K."/>
            <person name="Smith M."/>
            <person name="Roesemann S."/>
            <person name="Alexander J.E."/>
            <person name="Rich S.A."/>
            <person name="Livny J."/>
            <person name="Vlamakis H."/>
            <person name="Clish C."/>
            <person name="Bullock K."/>
            <person name="Deik A."/>
            <person name="Scott J."/>
            <person name="Pierce K.A."/>
            <person name="Xavier R.J."/>
            <person name="Alm E.J."/>
        </authorList>
    </citation>
    <scope>NUCLEOTIDE SEQUENCE [LARGE SCALE GENOMIC DNA]</scope>
    <source>
        <strain evidence="11 30">BIOML-B1</strain>
        <strain evidence="12 31">BIOML-B9</strain>
    </source>
</reference>
<gene>
    <name evidence="9 11" type="primary">ybeY</name>
    <name evidence="16" type="ORF">C4N21_00445</name>
    <name evidence="17" type="ORF">C7J97_02150</name>
    <name evidence="13" type="ORF">CGS55_14770</name>
    <name evidence="14" type="ORF">CGS56_15490</name>
    <name evidence="15" type="ORF">CGS59_13425</name>
    <name evidence="20" type="ORF">DW855_02765</name>
    <name evidence="19" type="ORF">DWZ04_00810</name>
    <name evidence="18" type="ORF">DWZ25_00595</name>
    <name evidence="10" type="ORF">ERS852582_00114</name>
    <name evidence="12" type="ORF">GKD85_00160</name>
    <name evidence="11" type="ORF">GKE10_03370</name>
</gene>
<evidence type="ECO:0000313" key="27">
    <source>
        <dbReference type="Proteomes" id="UP000260733"/>
    </source>
</evidence>
<comment type="similarity">
    <text evidence="1 9">Belongs to the endoribonuclease YbeY family.</text>
</comment>
<evidence type="ECO:0000313" key="26">
    <source>
        <dbReference type="Proteomes" id="UP000252378"/>
    </source>
</evidence>
<dbReference type="EMBL" id="NMTW01000053">
    <property type="protein sequence ID" value="PDX74432.1"/>
    <property type="molecule type" value="Genomic_DNA"/>
</dbReference>
<dbReference type="NCBIfam" id="TIGR00043">
    <property type="entry name" value="rRNA maturation RNase YbeY"/>
    <property type="match status" value="1"/>
</dbReference>
<evidence type="ECO:0000313" key="24">
    <source>
        <dbReference type="Proteomes" id="UP000220480"/>
    </source>
</evidence>
<evidence type="ECO:0000256" key="5">
    <source>
        <dbReference type="ARBA" id="ARBA00022723"/>
    </source>
</evidence>
<dbReference type="EMBL" id="QVES01000001">
    <property type="protein sequence ID" value="RGB90322.1"/>
    <property type="molecule type" value="Genomic_DNA"/>
</dbReference>
<reference evidence="10 21" key="1">
    <citation type="submission" date="2015-09" db="EMBL/GenBank/DDBJ databases">
        <authorList>
            <consortium name="Pathogen Informatics"/>
        </authorList>
    </citation>
    <scope>NUCLEOTIDE SEQUENCE [LARGE SCALE GENOMIC DNA]</scope>
    <source>
        <strain evidence="10 21">2789STDY5834970</strain>
    </source>
</reference>
<dbReference type="GeneID" id="75068941"/>
<reference evidence="13" key="3">
    <citation type="submission" date="2017-07" db="EMBL/GenBank/DDBJ databases">
        <authorList>
            <person name="Sun Z.S."/>
            <person name="Albrecht U."/>
            <person name="Echele G."/>
            <person name="Lee C.C."/>
        </authorList>
    </citation>
    <scope>NUCLEOTIDE SEQUENCE</scope>
    <source>
        <strain evidence="13">CNCM I 4546</strain>
        <strain evidence="14">CNCM I 4573</strain>
        <strain evidence="15">CNCM I 4644</strain>
    </source>
</reference>
<dbReference type="Gene3D" id="3.40.390.30">
    <property type="entry name" value="Metalloproteases ('zincins'), catalytic domain"/>
    <property type="match status" value="1"/>
</dbReference>
<evidence type="ECO:0000256" key="9">
    <source>
        <dbReference type="HAMAP-Rule" id="MF_00009"/>
    </source>
</evidence>
<dbReference type="GO" id="GO:0004521">
    <property type="term" value="F:RNA endonuclease activity"/>
    <property type="evidence" value="ECO:0007669"/>
    <property type="project" value="UniProtKB-UniRule"/>
</dbReference>
<reference evidence="17 26" key="4">
    <citation type="submission" date="2018-03" db="EMBL/GenBank/DDBJ databases">
        <title>Complete genome sequencing of Faecalibacterium prausnitzii strains isolated from the human gut.</title>
        <authorList>
            <person name="Fitzgerald B.C."/>
            <person name="Shkoporov A.N."/>
            <person name="Ross P.R."/>
            <person name="Hill C."/>
        </authorList>
    </citation>
    <scope>NUCLEOTIDE SEQUENCE [LARGE SCALE GENOMIC DNA]</scope>
    <source>
        <strain evidence="16 25">APC924/119</strain>
        <strain evidence="17 26">ATCC 27768</strain>
    </source>
</reference>
<keyword evidence="3 9" id="KW-0698">rRNA processing</keyword>
<evidence type="ECO:0000313" key="11">
    <source>
        <dbReference type="EMBL" id="MSC50963.1"/>
    </source>
</evidence>
<protein>
    <recommendedName>
        <fullName evidence="9">Endoribonuclease YbeY</fullName>
        <ecNumber evidence="9">3.1.-.-</ecNumber>
    </recommendedName>
</protein>
<dbReference type="EMBL" id="PRLF01000001">
    <property type="protein sequence ID" value="RAW67176.1"/>
    <property type="molecule type" value="Genomic_DNA"/>
</dbReference>
<evidence type="ECO:0000313" key="30">
    <source>
        <dbReference type="Proteomes" id="UP000462091"/>
    </source>
</evidence>
<keyword evidence="2 9" id="KW-0690">Ribosome biogenesis</keyword>
<dbReference type="Proteomes" id="UP000252378">
    <property type="component" value="Unassembled WGS sequence"/>
</dbReference>
<organism evidence="10 21">
    <name type="scientific">Faecalibacterium prausnitzii</name>
    <dbReference type="NCBI Taxonomy" id="853"/>
    <lineage>
        <taxon>Bacteria</taxon>
        <taxon>Bacillati</taxon>
        <taxon>Bacillota</taxon>
        <taxon>Clostridia</taxon>
        <taxon>Eubacteriales</taxon>
        <taxon>Oscillospiraceae</taxon>
        <taxon>Faecalibacterium</taxon>
    </lineage>
</organism>
<dbReference type="Proteomes" id="UP000095649">
    <property type="component" value="Unassembled WGS sequence"/>
</dbReference>
<comment type="subcellular location">
    <subcellularLocation>
        <location evidence="9">Cytoplasm</location>
    </subcellularLocation>
</comment>
<accession>A0A173QWP7</accession>
<dbReference type="Proteomes" id="UP000250550">
    <property type="component" value="Unassembled WGS sequence"/>
</dbReference>
<dbReference type="PANTHER" id="PTHR46986">
    <property type="entry name" value="ENDORIBONUCLEASE YBEY, CHLOROPLASTIC"/>
    <property type="match status" value="1"/>
</dbReference>
<dbReference type="EMBL" id="NMTV01000071">
    <property type="protein sequence ID" value="PDX71441.1"/>
    <property type="molecule type" value="Genomic_DNA"/>
</dbReference>
<keyword evidence="4 9" id="KW-0540">Nuclease</keyword>
<evidence type="ECO:0000313" key="20">
    <source>
        <dbReference type="EMBL" id="RGC20860.1"/>
    </source>
</evidence>
<evidence type="ECO:0000313" key="10">
    <source>
        <dbReference type="EMBL" id="CUM70094.1"/>
    </source>
</evidence>
<dbReference type="HAMAP" id="MF_00009">
    <property type="entry name" value="Endoribonucl_YbeY"/>
    <property type="match status" value="1"/>
</dbReference>
<feature type="binding site" evidence="9">
    <location>
        <position position="126"/>
    </location>
    <ligand>
        <name>Zn(2+)</name>
        <dbReference type="ChEBI" id="CHEBI:29105"/>
        <note>catalytic</note>
    </ligand>
</feature>
<evidence type="ECO:0000313" key="29">
    <source>
        <dbReference type="Proteomes" id="UP000260783"/>
    </source>
</evidence>
<evidence type="ECO:0000313" key="28">
    <source>
        <dbReference type="Proteomes" id="UP000260782"/>
    </source>
</evidence>
<evidence type="ECO:0000256" key="3">
    <source>
        <dbReference type="ARBA" id="ARBA00022552"/>
    </source>
</evidence>
<keyword evidence="8 9" id="KW-0862">Zinc</keyword>
<keyword evidence="6 9" id="KW-0255">Endonuclease</keyword>
<dbReference type="Proteomes" id="UP000462091">
    <property type="component" value="Unassembled WGS sequence"/>
</dbReference>
<dbReference type="Proteomes" id="UP000260782">
    <property type="component" value="Unassembled WGS sequence"/>
</dbReference>